<dbReference type="GO" id="GO:0003677">
    <property type="term" value="F:DNA binding"/>
    <property type="evidence" value="ECO:0007669"/>
    <property type="project" value="UniProtKB-KW"/>
</dbReference>
<name>A0AAN9Y997_9HEMI</name>
<dbReference type="EMBL" id="JBBCAQ010000010">
    <property type="protein sequence ID" value="KAK7602210.1"/>
    <property type="molecule type" value="Genomic_DNA"/>
</dbReference>
<dbReference type="AlphaFoldDB" id="A0AAN9Y997"/>
<evidence type="ECO:0000259" key="2">
    <source>
        <dbReference type="Pfam" id="PF07282"/>
    </source>
</evidence>
<accession>A0AAN9Y997</accession>
<keyword evidence="1" id="KW-0238">DNA-binding</keyword>
<dbReference type="Pfam" id="PF07282">
    <property type="entry name" value="Cas12f1-like_TNB"/>
    <property type="match status" value="1"/>
</dbReference>
<reference evidence="3 4" key="1">
    <citation type="submission" date="2024-03" db="EMBL/GenBank/DDBJ databases">
        <title>Adaptation during the transition from Ophiocordyceps entomopathogen to insect associate is accompanied by gene loss and intensified selection.</title>
        <authorList>
            <person name="Ward C.M."/>
            <person name="Onetto C.A."/>
            <person name="Borneman A.R."/>
        </authorList>
    </citation>
    <scope>NUCLEOTIDE SEQUENCE [LARGE SCALE GENOMIC DNA]</scope>
    <source>
        <strain evidence="3">AWRI1</strain>
        <tissue evidence="3">Single Adult Female</tissue>
    </source>
</reference>
<evidence type="ECO:0000313" key="4">
    <source>
        <dbReference type="Proteomes" id="UP001367676"/>
    </source>
</evidence>
<proteinExistence type="predicted"/>
<sequence length="486" mass="56446">MCKKLTEQEKIPNADRVFTPIDRAKYGLDYTRRTPLLQYVRSGYATNFETNAKTHFFARVKHVARTLLPHESAKVVHKKLYDWYFNGTTNTTFTTLDARFPGLPRNGAKDLGSDVWRYVHVLYRMQIFLIDADQRSFRLFPIASVDRKHCCYDAAGVHELIYRLNDCDPTLIPSQYKHYKDHIPATWRAMFDLGRFEAKNRKVAGHLKTNGIAASFVLEKGRGKKTSKTATPSNTTTMAKLGNRQIVAVDPGARVPLVCYERTANSGERYSKLSEKEFYFLSGAKFRADRARKKCAEFERKYAADVNVRKPNWNDGRKYEENVKFFASWFERRWRIYGECSKLVRDRTFDAYTRQAKAFHKVADKLFPSSDGDTAIWYGRGASFMNVSRFKLKGVAKFSHDRLLAVLRQKRHIRVEEVDEAYMSKRCAECWQRGNKDATVKGPSWQFRRHRYVHCPMCRTSANRDYNAAKNIYTKTRLSKLVGPSP</sequence>
<protein>
    <recommendedName>
        <fullName evidence="2">Cas12f1-like TNB domain-containing protein</fullName>
    </recommendedName>
</protein>
<dbReference type="InterPro" id="IPR010095">
    <property type="entry name" value="Cas12f1-like_TNB"/>
</dbReference>
<feature type="domain" description="Cas12f1-like TNB" evidence="2">
    <location>
        <begin position="409"/>
        <end position="472"/>
    </location>
</feature>
<gene>
    <name evidence="3" type="ORF">V9T40_009651</name>
</gene>
<organism evidence="3 4">
    <name type="scientific">Parthenolecanium corni</name>
    <dbReference type="NCBI Taxonomy" id="536013"/>
    <lineage>
        <taxon>Eukaryota</taxon>
        <taxon>Metazoa</taxon>
        <taxon>Ecdysozoa</taxon>
        <taxon>Arthropoda</taxon>
        <taxon>Hexapoda</taxon>
        <taxon>Insecta</taxon>
        <taxon>Pterygota</taxon>
        <taxon>Neoptera</taxon>
        <taxon>Paraneoptera</taxon>
        <taxon>Hemiptera</taxon>
        <taxon>Sternorrhyncha</taxon>
        <taxon>Coccoidea</taxon>
        <taxon>Coccidae</taxon>
        <taxon>Parthenolecanium</taxon>
    </lineage>
</organism>
<dbReference type="Proteomes" id="UP001367676">
    <property type="component" value="Unassembled WGS sequence"/>
</dbReference>
<evidence type="ECO:0000256" key="1">
    <source>
        <dbReference type="ARBA" id="ARBA00023125"/>
    </source>
</evidence>
<evidence type="ECO:0000313" key="3">
    <source>
        <dbReference type="EMBL" id="KAK7602210.1"/>
    </source>
</evidence>
<keyword evidence="4" id="KW-1185">Reference proteome</keyword>
<comment type="caution">
    <text evidence="3">The sequence shown here is derived from an EMBL/GenBank/DDBJ whole genome shotgun (WGS) entry which is preliminary data.</text>
</comment>